<protein>
    <recommendedName>
        <fullName evidence="3">DUF6593 domain-containing protein</fullName>
    </recommendedName>
</protein>
<proteinExistence type="predicted"/>
<keyword evidence="5" id="KW-1185">Reference proteome</keyword>
<accession>A0A9P5NJ01</accession>
<comment type="caution">
    <text evidence="4">The sequence shown here is derived from an EMBL/GenBank/DDBJ whole genome shotgun (WGS) entry which is preliminary data.</text>
</comment>
<dbReference type="OrthoDB" id="2605483at2759"/>
<keyword evidence="2" id="KW-1133">Transmembrane helix</keyword>
<dbReference type="Proteomes" id="UP000724874">
    <property type="component" value="Unassembled WGS sequence"/>
</dbReference>
<feature type="transmembrane region" description="Helical" evidence="2">
    <location>
        <begin position="175"/>
        <end position="198"/>
    </location>
</feature>
<keyword evidence="2" id="KW-0812">Transmembrane</keyword>
<dbReference type="InterPro" id="IPR046528">
    <property type="entry name" value="DUF6593"/>
</dbReference>
<organism evidence="4 5">
    <name type="scientific">Gymnopilus junonius</name>
    <name type="common">Spectacular rustgill mushroom</name>
    <name type="synonym">Gymnopilus spectabilis subsp. junonius</name>
    <dbReference type="NCBI Taxonomy" id="109634"/>
    <lineage>
        <taxon>Eukaryota</taxon>
        <taxon>Fungi</taxon>
        <taxon>Dikarya</taxon>
        <taxon>Basidiomycota</taxon>
        <taxon>Agaricomycotina</taxon>
        <taxon>Agaricomycetes</taxon>
        <taxon>Agaricomycetidae</taxon>
        <taxon>Agaricales</taxon>
        <taxon>Agaricineae</taxon>
        <taxon>Hymenogastraceae</taxon>
        <taxon>Gymnopilus</taxon>
    </lineage>
</organism>
<evidence type="ECO:0000313" key="4">
    <source>
        <dbReference type="EMBL" id="KAF8891109.1"/>
    </source>
</evidence>
<dbReference type="AlphaFoldDB" id="A0A9P5NJ01"/>
<dbReference type="Pfam" id="PF20236">
    <property type="entry name" value="DUF6593"/>
    <property type="match status" value="1"/>
</dbReference>
<sequence length="290" mass="32685">MVMSGMQLCLVDNDPISTLLITPDGEALFSIETPPLHPPNPQISTPQPRQRSPITTVKRLERYHRSTGHTETEIGTAEYSGPVKGTHLQLCEDNLQLDIPPLSRRKVVDNETHNDKNEEDEDVSENSWAFKGPDSRHYKWQLFLHAPLLLDDQTFTPLARYRRAKLGIVSRSRRAFLEILPAGINLIDFIVVTFVGFMKQRLLIDGLAASSSSSSPSAREDDQGPNSVTNRWLLHLLKGPQLQRTPHHYPGCSVRRSLLDYNLGLLLCRSSLVLPYSKYHQLGSLVLHPC</sequence>
<gene>
    <name evidence="4" type="ORF">CPB84DRAFT_1384379</name>
</gene>
<evidence type="ECO:0000313" key="5">
    <source>
        <dbReference type="Proteomes" id="UP000724874"/>
    </source>
</evidence>
<evidence type="ECO:0000256" key="2">
    <source>
        <dbReference type="SAM" id="Phobius"/>
    </source>
</evidence>
<feature type="compositionally biased region" description="Basic and acidic residues" evidence="1">
    <location>
        <begin position="106"/>
        <end position="116"/>
    </location>
</feature>
<reference evidence="4" key="1">
    <citation type="submission" date="2020-11" db="EMBL/GenBank/DDBJ databases">
        <authorList>
            <consortium name="DOE Joint Genome Institute"/>
            <person name="Ahrendt S."/>
            <person name="Riley R."/>
            <person name="Andreopoulos W."/>
            <person name="LaButti K."/>
            <person name="Pangilinan J."/>
            <person name="Ruiz-duenas F.J."/>
            <person name="Barrasa J.M."/>
            <person name="Sanchez-Garcia M."/>
            <person name="Camarero S."/>
            <person name="Miyauchi S."/>
            <person name="Serrano A."/>
            <person name="Linde D."/>
            <person name="Babiker R."/>
            <person name="Drula E."/>
            <person name="Ayuso-Fernandez I."/>
            <person name="Pacheco R."/>
            <person name="Padilla G."/>
            <person name="Ferreira P."/>
            <person name="Barriuso J."/>
            <person name="Kellner H."/>
            <person name="Castanera R."/>
            <person name="Alfaro M."/>
            <person name="Ramirez L."/>
            <person name="Pisabarro A.G."/>
            <person name="Kuo A."/>
            <person name="Tritt A."/>
            <person name="Lipzen A."/>
            <person name="He G."/>
            <person name="Yan M."/>
            <person name="Ng V."/>
            <person name="Cullen D."/>
            <person name="Martin F."/>
            <person name="Rosso M.-N."/>
            <person name="Henrissat B."/>
            <person name="Hibbett D."/>
            <person name="Martinez A.T."/>
            <person name="Grigoriev I.V."/>
        </authorList>
    </citation>
    <scope>NUCLEOTIDE SEQUENCE</scope>
    <source>
        <strain evidence="4">AH 44721</strain>
    </source>
</reference>
<evidence type="ECO:0000259" key="3">
    <source>
        <dbReference type="Pfam" id="PF20236"/>
    </source>
</evidence>
<feature type="domain" description="DUF6593" evidence="3">
    <location>
        <begin position="13"/>
        <end position="201"/>
    </location>
</feature>
<name>A0A9P5NJ01_GYMJU</name>
<feature type="region of interest" description="Disordered" evidence="1">
    <location>
        <begin position="106"/>
        <end position="128"/>
    </location>
</feature>
<dbReference type="EMBL" id="JADNYJ010000073">
    <property type="protein sequence ID" value="KAF8891109.1"/>
    <property type="molecule type" value="Genomic_DNA"/>
</dbReference>
<keyword evidence="2" id="KW-0472">Membrane</keyword>
<evidence type="ECO:0000256" key="1">
    <source>
        <dbReference type="SAM" id="MobiDB-lite"/>
    </source>
</evidence>